<dbReference type="PANTHER" id="PTHR46300">
    <property type="entry name" value="P450, PUTATIVE (EUROFUNG)-RELATED-RELATED"/>
    <property type="match status" value="1"/>
</dbReference>
<dbReference type="Proteomes" id="UP001148786">
    <property type="component" value="Unassembled WGS sequence"/>
</dbReference>
<name>A0A9W8TED1_9AGAR</name>
<evidence type="ECO:0000256" key="10">
    <source>
        <dbReference type="RuleBase" id="RU000461"/>
    </source>
</evidence>
<dbReference type="PRINTS" id="PR00463">
    <property type="entry name" value="EP450I"/>
</dbReference>
<evidence type="ECO:0000256" key="3">
    <source>
        <dbReference type="ARBA" id="ARBA00010617"/>
    </source>
</evidence>
<dbReference type="OrthoDB" id="1055148at2759"/>
<gene>
    <name evidence="12" type="ORF">NLJ89_g781</name>
</gene>
<dbReference type="PANTHER" id="PTHR46300:SF4">
    <property type="entry name" value="CYTOCHROME P450 98A3"/>
    <property type="match status" value="1"/>
</dbReference>
<dbReference type="PRINTS" id="PR00385">
    <property type="entry name" value="P450"/>
</dbReference>
<comment type="similarity">
    <text evidence="3 10">Belongs to the cytochrome P450 family.</text>
</comment>
<dbReference type="AlphaFoldDB" id="A0A9W8TED1"/>
<dbReference type="InterPro" id="IPR050364">
    <property type="entry name" value="Cytochrome_P450_fung"/>
</dbReference>
<keyword evidence="8 10" id="KW-0503">Monooxygenase</keyword>
<comment type="caution">
    <text evidence="12">The sequence shown here is derived from an EMBL/GenBank/DDBJ whole genome shotgun (WGS) entry which is preliminary data.</text>
</comment>
<dbReference type="Gene3D" id="1.10.630.10">
    <property type="entry name" value="Cytochrome P450"/>
    <property type="match status" value="1"/>
</dbReference>
<evidence type="ECO:0000256" key="1">
    <source>
        <dbReference type="ARBA" id="ARBA00001971"/>
    </source>
</evidence>
<evidence type="ECO:0000256" key="6">
    <source>
        <dbReference type="ARBA" id="ARBA00023002"/>
    </source>
</evidence>
<feature type="binding site" description="axial binding residue" evidence="9">
    <location>
        <position position="430"/>
    </location>
    <ligand>
        <name>heme</name>
        <dbReference type="ChEBI" id="CHEBI:30413"/>
    </ligand>
    <ligandPart>
        <name>Fe</name>
        <dbReference type="ChEBI" id="CHEBI:18248"/>
    </ligandPart>
</feature>
<comment type="cofactor">
    <cofactor evidence="1 9">
        <name>heme</name>
        <dbReference type="ChEBI" id="CHEBI:30413"/>
    </cofactor>
</comment>
<proteinExistence type="inferred from homology"/>
<evidence type="ECO:0000256" key="9">
    <source>
        <dbReference type="PIRSR" id="PIRSR602401-1"/>
    </source>
</evidence>
<dbReference type="GO" id="GO:0020037">
    <property type="term" value="F:heme binding"/>
    <property type="evidence" value="ECO:0007669"/>
    <property type="project" value="InterPro"/>
</dbReference>
<feature type="transmembrane region" description="Helical" evidence="11">
    <location>
        <begin position="6"/>
        <end position="25"/>
    </location>
</feature>
<dbReference type="InterPro" id="IPR036396">
    <property type="entry name" value="Cyt_P450_sf"/>
</dbReference>
<dbReference type="InterPro" id="IPR001128">
    <property type="entry name" value="Cyt_P450"/>
</dbReference>
<dbReference type="GO" id="GO:0004497">
    <property type="term" value="F:monooxygenase activity"/>
    <property type="evidence" value="ECO:0007669"/>
    <property type="project" value="UniProtKB-KW"/>
</dbReference>
<protein>
    <recommendedName>
        <fullName evidence="14">Cytochrome P450</fullName>
    </recommendedName>
</protein>
<dbReference type="GO" id="GO:0005506">
    <property type="term" value="F:iron ion binding"/>
    <property type="evidence" value="ECO:0007669"/>
    <property type="project" value="InterPro"/>
</dbReference>
<organism evidence="12 13">
    <name type="scientific">Agrocybe chaxingu</name>
    <dbReference type="NCBI Taxonomy" id="84603"/>
    <lineage>
        <taxon>Eukaryota</taxon>
        <taxon>Fungi</taxon>
        <taxon>Dikarya</taxon>
        <taxon>Basidiomycota</taxon>
        <taxon>Agaricomycotina</taxon>
        <taxon>Agaricomycetes</taxon>
        <taxon>Agaricomycetidae</taxon>
        <taxon>Agaricales</taxon>
        <taxon>Agaricineae</taxon>
        <taxon>Strophariaceae</taxon>
        <taxon>Agrocybe</taxon>
    </lineage>
</organism>
<evidence type="ECO:0000256" key="11">
    <source>
        <dbReference type="SAM" id="Phobius"/>
    </source>
</evidence>
<dbReference type="InterPro" id="IPR017972">
    <property type="entry name" value="Cyt_P450_CS"/>
</dbReference>
<keyword evidence="4 9" id="KW-0349">Heme</keyword>
<evidence type="ECO:0000256" key="4">
    <source>
        <dbReference type="ARBA" id="ARBA00022617"/>
    </source>
</evidence>
<reference evidence="12" key="1">
    <citation type="submission" date="2022-07" db="EMBL/GenBank/DDBJ databases">
        <title>Genome Sequence of Agrocybe chaxingu.</title>
        <authorList>
            <person name="Buettner E."/>
        </authorList>
    </citation>
    <scope>NUCLEOTIDE SEQUENCE</scope>
    <source>
        <strain evidence="12">MP-N11</strain>
    </source>
</reference>
<evidence type="ECO:0008006" key="14">
    <source>
        <dbReference type="Google" id="ProtNLM"/>
    </source>
</evidence>
<keyword evidence="11" id="KW-1133">Transmembrane helix</keyword>
<evidence type="ECO:0000313" key="13">
    <source>
        <dbReference type="Proteomes" id="UP001148786"/>
    </source>
</evidence>
<dbReference type="EMBL" id="JANKHO010000034">
    <property type="protein sequence ID" value="KAJ3516999.1"/>
    <property type="molecule type" value="Genomic_DNA"/>
</dbReference>
<dbReference type="SUPFAM" id="SSF48264">
    <property type="entry name" value="Cytochrome P450"/>
    <property type="match status" value="1"/>
</dbReference>
<evidence type="ECO:0000256" key="7">
    <source>
        <dbReference type="ARBA" id="ARBA00023004"/>
    </source>
</evidence>
<accession>A0A9W8TED1</accession>
<keyword evidence="7 9" id="KW-0408">Iron</keyword>
<dbReference type="InterPro" id="IPR002401">
    <property type="entry name" value="Cyt_P450_E_grp-I"/>
</dbReference>
<keyword evidence="11" id="KW-0812">Transmembrane</keyword>
<dbReference type="GO" id="GO:0016705">
    <property type="term" value="F:oxidoreductase activity, acting on paired donors, with incorporation or reduction of molecular oxygen"/>
    <property type="evidence" value="ECO:0007669"/>
    <property type="project" value="InterPro"/>
</dbReference>
<dbReference type="CDD" id="cd11065">
    <property type="entry name" value="CYP64-like"/>
    <property type="match status" value="1"/>
</dbReference>
<keyword evidence="5 9" id="KW-0479">Metal-binding</keyword>
<keyword evidence="6 10" id="KW-0560">Oxidoreductase</keyword>
<keyword evidence="13" id="KW-1185">Reference proteome</keyword>
<evidence type="ECO:0000256" key="5">
    <source>
        <dbReference type="ARBA" id="ARBA00022723"/>
    </source>
</evidence>
<keyword evidence="11" id="KW-0472">Membrane</keyword>
<dbReference type="PROSITE" id="PS00086">
    <property type="entry name" value="CYTOCHROME_P450"/>
    <property type="match status" value="1"/>
</dbReference>
<dbReference type="Pfam" id="PF00067">
    <property type="entry name" value="p450"/>
    <property type="match status" value="1"/>
</dbReference>
<evidence type="ECO:0000256" key="2">
    <source>
        <dbReference type="ARBA" id="ARBA00005179"/>
    </source>
</evidence>
<sequence length="511" mass="58158">MLALDSNIIIDAAAAISFIILIVFLDRRSRYRLPLPPGPPRPFLSDNRRDVPVASPWKTFTAWQKEYGDVVSIQLGCTPVIILNSIKAAIDLLEKRGNIYSSRPRHIVGGEIYSGGMRGIGMPYGQRWRNWRLLMNTGMGVEASQGYKPLQDSESKIMLRDLLNAKSSSERSSFVRRFVISVVFFVSYGRRISSMEVPTIQMNEEIEHFIISVPGKHLVESRSLQWFRWKYDKQRERETKFYLELMESVRERMAENTAHACTSTKGLEKQEQFGMSDVELAYGLSSPGQAGVGTNYAAFHVFLSMFMAMLLNPTAMKRAQEEIDSVIGHGRLPEFSDMESLPYVHALITEVLRWKPIVPTALAHSVIVDDVYEDMFIPKGSTIYANIHAMCLDEEVFPEPKKFLPERFLAPTDPRLANFTLSFGFGRRICPGIHTVRQSLFITIARILWAFDIRPPTGPSGEPILPDDEDFSTGLVIHPKPFEYNMVPRRDGIIEFLNEEARKADEEVLVW</sequence>
<evidence type="ECO:0000256" key="8">
    <source>
        <dbReference type="ARBA" id="ARBA00023033"/>
    </source>
</evidence>
<comment type="pathway">
    <text evidence="2">Secondary metabolite biosynthesis.</text>
</comment>
<evidence type="ECO:0000313" key="12">
    <source>
        <dbReference type="EMBL" id="KAJ3516999.1"/>
    </source>
</evidence>